<evidence type="ECO:0000313" key="1">
    <source>
        <dbReference type="EMBL" id="KAK7757730.1"/>
    </source>
</evidence>
<protein>
    <recommendedName>
        <fullName evidence="3">F-box domain-containing protein</fullName>
    </recommendedName>
</protein>
<dbReference type="AlphaFoldDB" id="A0AAN9YXS7"/>
<keyword evidence="2" id="KW-1185">Reference proteome</keyword>
<evidence type="ECO:0008006" key="3">
    <source>
        <dbReference type="Google" id="ProtNLM"/>
    </source>
</evidence>
<comment type="caution">
    <text evidence="1">The sequence shown here is derived from an EMBL/GenBank/DDBJ whole genome shotgun (WGS) entry which is preliminary data.</text>
</comment>
<evidence type="ECO:0000313" key="2">
    <source>
        <dbReference type="Proteomes" id="UP001320420"/>
    </source>
</evidence>
<accession>A0AAN9YXS7</accession>
<gene>
    <name evidence="1" type="ORF">SLS62_000108</name>
</gene>
<sequence length="560" mass="64020">MCSSDCASFLEIGVTMPHLPNEILLKVFFYLEEDTRSEPWKSDKPVSQAFPGIAALSQICLASKRFNTLATPLLYHSLPAQLEKPRLLLFRTLSQRPDLARHAKRISLRASTKPSQAVNDAWITIRRGAYLPARLKNRITRALRLVVNDDVVYDDYPLIHTWTGSISGDYEHNLSSRYPQWQDKIAQDAEVAVFLALVPDVESLDLYIPFRYELLLDTFRASISTTRNFRKLGEITRTTLRKLGAHPRRITELPITPQIPIPLSRVRHLHVAQWGPSYAIWMPYFRESLLLPTLTELSCNMANFCGFLIKPNPSSPHQWPPAPRPWSSLPPPSLMPMSWSWRFRPQRLERIDLDNSNIDAVGFITLLRVYGARREAPPSTLHTLRIRWGSGCVSDSSILDFNVLGFVLRYYQGRIILRTLDLDYRFALTINNRIEKTLGKLGSLRELDGLESLGIAYRMLIGSPGSAEAEDVQLRPRLTDILPTTLRSLHVTVFQGEKNTENLYAELAELIRDERFPGLRQIRKIQTEASKTFISRPTPMRWMSTGEGIVLEWNATPIRV</sequence>
<name>A0AAN9YXS7_9PEZI</name>
<reference evidence="1 2" key="1">
    <citation type="submission" date="2024-02" db="EMBL/GenBank/DDBJ databases">
        <title>De novo assembly and annotation of 12 fungi associated with fruit tree decline syndrome in Ontario, Canada.</title>
        <authorList>
            <person name="Sulman M."/>
            <person name="Ellouze W."/>
            <person name="Ilyukhin E."/>
        </authorList>
    </citation>
    <scope>NUCLEOTIDE SEQUENCE [LARGE SCALE GENOMIC DNA]</scope>
    <source>
        <strain evidence="1 2">M11/M66-122</strain>
    </source>
</reference>
<dbReference type="Proteomes" id="UP001320420">
    <property type="component" value="Unassembled WGS sequence"/>
</dbReference>
<dbReference type="EMBL" id="JAKJXP020000001">
    <property type="protein sequence ID" value="KAK7757730.1"/>
    <property type="molecule type" value="Genomic_DNA"/>
</dbReference>
<organism evidence="1 2">
    <name type="scientific">Diatrype stigma</name>
    <dbReference type="NCBI Taxonomy" id="117547"/>
    <lineage>
        <taxon>Eukaryota</taxon>
        <taxon>Fungi</taxon>
        <taxon>Dikarya</taxon>
        <taxon>Ascomycota</taxon>
        <taxon>Pezizomycotina</taxon>
        <taxon>Sordariomycetes</taxon>
        <taxon>Xylariomycetidae</taxon>
        <taxon>Xylariales</taxon>
        <taxon>Diatrypaceae</taxon>
        <taxon>Diatrype</taxon>
    </lineage>
</organism>
<proteinExistence type="predicted"/>